<keyword evidence="9" id="KW-0443">Lipid metabolism</keyword>
<keyword evidence="7" id="KW-0276">Fatty acid metabolism</keyword>
<dbReference type="PANTHER" id="PTHR11157:SF134">
    <property type="entry name" value="ELONGATION OF FATTY ACIDS PROTEIN 1-RELATED"/>
    <property type="match status" value="1"/>
</dbReference>
<dbReference type="EC" id="2.3.1.199" evidence="3"/>
<evidence type="ECO:0000256" key="3">
    <source>
        <dbReference type="ARBA" id="ARBA00012307"/>
    </source>
</evidence>
<evidence type="ECO:0000256" key="4">
    <source>
        <dbReference type="ARBA" id="ARBA00022516"/>
    </source>
</evidence>
<keyword evidence="5" id="KW-0808">Transferase</keyword>
<feature type="compositionally biased region" description="Pro residues" evidence="13">
    <location>
        <begin position="73"/>
        <end position="104"/>
    </location>
</feature>
<dbReference type="PANTHER" id="PTHR11157">
    <property type="entry name" value="FATTY ACID ACYL TRANSFERASE-RELATED"/>
    <property type="match status" value="1"/>
</dbReference>
<evidence type="ECO:0000256" key="5">
    <source>
        <dbReference type="ARBA" id="ARBA00022679"/>
    </source>
</evidence>
<proteinExistence type="inferred from homology"/>
<comment type="subcellular location">
    <subcellularLocation>
        <location evidence="1">Membrane</location>
        <topology evidence="1">Multi-pass membrane protein</topology>
    </subcellularLocation>
</comment>
<evidence type="ECO:0000256" key="12">
    <source>
        <dbReference type="ARBA" id="ARBA00047375"/>
    </source>
</evidence>
<evidence type="ECO:0000256" key="7">
    <source>
        <dbReference type="ARBA" id="ARBA00022832"/>
    </source>
</evidence>
<dbReference type="Proteomes" id="UP000287651">
    <property type="component" value="Unassembled WGS sequence"/>
</dbReference>
<keyword evidence="11" id="KW-0275">Fatty acid biosynthesis</keyword>
<dbReference type="EMBL" id="AMZH03010480">
    <property type="protein sequence ID" value="RRT54672.1"/>
    <property type="molecule type" value="Genomic_DNA"/>
</dbReference>
<comment type="similarity">
    <text evidence="2">Belongs to the ELO family.</text>
</comment>
<keyword evidence="4" id="KW-0444">Lipid biosynthesis</keyword>
<dbReference type="GO" id="GO:0005789">
    <property type="term" value="C:endoplasmic reticulum membrane"/>
    <property type="evidence" value="ECO:0007669"/>
    <property type="project" value="TreeGrafter"/>
</dbReference>
<evidence type="ECO:0000313" key="15">
    <source>
        <dbReference type="Proteomes" id="UP000287651"/>
    </source>
</evidence>
<dbReference type="GO" id="GO:0042761">
    <property type="term" value="P:very long-chain fatty acid biosynthetic process"/>
    <property type="evidence" value="ECO:0007669"/>
    <property type="project" value="TreeGrafter"/>
</dbReference>
<feature type="region of interest" description="Disordered" evidence="13">
    <location>
        <begin position="23"/>
        <end position="127"/>
    </location>
</feature>
<reference evidence="14 15" key="1">
    <citation type="journal article" date="2014" name="Agronomy (Basel)">
        <title>A Draft Genome Sequence for Ensete ventricosum, the Drought-Tolerant Tree Against Hunger.</title>
        <authorList>
            <person name="Harrison J."/>
            <person name="Moore K.A."/>
            <person name="Paszkiewicz K."/>
            <person name="Jones T."/>
            <person name="Grant M."/>
            <person name="Ambacheew D."/>
            <person name="Muzemil S."/>
            <person name="Studholme D.J."/>
        </authorList>
    </citation>
    <scope>NUCLEOTIDE SEQUENCE [LARGE SCALE GENOMIC DNA]</scope>
</reference>
<evidence type="ECO:0000256" key="2">
    <source>
        <dbReference type="ARBA" id="ARBA00007263"/>
    </source>
</evidence>
<keyword evidence="8" id="KW-1133">Transmembrane helix</keyword>
<dbReference type="AlphaFoldDB" id="A0A426YSI2"/>
<dbReference type="GO" id="GO:0034625">
    <property type="term" value="P:fatty acid elongation, monounsaturated fatty acid"/>
    <property type="evidence" value="ECO:0007669"/>
    <property type="project" value="TreeGrafter"/>
</dbReference>
<dbReference type="GO" id="GO:0034626">
    <property type="term" value="P:fatty acid elongation, polyunsaturated fatty acid"/>
    <property type="evidence" value="ECO:0007669"/>
    <property type="project" value="TreeGrafter"/>
</dbReference>
<dbReference type="GO" id="GO:0019367">
    <property type="term" value="P:fatty acid elongation, saturated fatty acid"/>
    <property type="evidence" value="ECO:0007669"/>
    <property type="project" value="TreeGrafter"/>
</dbReference>
<protein>
    <recommendedName>
        <fullName evidence="3">very-long-chain 3-oxoacyl-CoA synthase</fullName>
        <ecNumber evidence="3">2.3.1.199</ecNumber>
    </recommendedName>
</protein>
<accession>A0A426YSI2</accession>
<keyword evidence="10" id="KW-0472">Membrane</keyword>
<organism evidence="14 15">
    <name type="scientific">Ensete ventricosum</name>
    <name type="common">Abyssinian banana</name>
    <name type="synonym">Musa ensete</name>
    <dbReference type="NCBI Taxonomy" id="4639"/>
    <lineage>
        <taxon>Eukaryota</taxon>
        <taxon>Viridiplantae</taxon>
        <taxon>Streptophyta</taxon>
        <taxon>Embryophyta</taxon>
        <taxon>Tracheophyta</taxon>
        <taxon>Spermatophyta</taxon>
        <taxon>Magnoliopsida</taxon>
        <taxon>Liliopsida</taxon>
        <taxon>Zingiberales</taxon>
        <taxon>Musaceae</taxon>
        <taxon>Ensete</taxon>
    </lineage>
</organism>
<keyword evidence="6" id="KW-0812">Transmembrane</keyword>
<dbReference type="Pfam" id="PF01151">
    <property type="entry name" value="ELO"/>
    <property type="match status" value="1"/>
</dbReference>
<feature type="compositionally biased region" description="Basic residues" evidence="13">
    <location>
        <begin position="105"/>
        <end position="116"/>
    </location>
</feature>
<evidence type="ECO:0000256" key="1">
    <source>
        <dbReference type="ARBA" id="ARBA00004141"/>
    </source>
</evidence>
<feature type="compositionally biased region" description="Low complexity" evidence="13">
    <location>
        <begin position="51"/>
        <end position="72"/>
    </location>
</feature>
<dbReference type="GO" id="GO:0009922">
    <property type="term" value="F:fatty acid elongase activity"/>
    <property type="evidence" value="ECO:0007669"/>
    <property type="project" value="UniProtKB-EC"/>
</dbReference>
<comment type="catalytic activity">
    <reaction evidence="12">
        <text>a very-long-chain acyl-CoA + malonyl-CoA + H(+) = a very-long-chain 3-oxoacyl-CoA + CO2 + CoA</text>
        <dbReference type="Rhea" id="RHEA:32727"/>
        <dbReference type="ChEBI" id="CHEBI:15378"/>
        <dbReference type="ChEBI" id="CHEBI:16526"/>
        <dbReference type="ChEBI" id="CHEBI:57287"/>
        <dbReference type="ChEBI" id="CHEBI:57384"/>
        <dbReference type="ChEBI" id="CHEBI:90725"/>
        <dbReference type="ChEBI" id="CHEBI:90736"/>
        <dbReference type="EC" id="2.3.1.199"/>
    </reaction>
</comment>
<name>A0A426YSI2_ENSVE</name>
<dbReference type="GO" id="GO:0030148">
    <property type="term" value="P:sphingolipid biosynthetic process"/>
    <property type="evidence" value="ECO:0007669"/>
    <property type="project" value="TreeGrafter"/>
</dbReference>
<evidence type="ECO:0000256" key="11">
    <source>
        <dbReference type="ARBA" id="ARBA00023160"/>
    </source>
</evidence>
<evidence type="ECO:0000256" key="13">
    <source>
        <dbReference type="SAM" id="MobiDB-lite"/>
    </source>
</evidence>
<evidence type="ECO:0000256" key="6">
    <source>
        <dbReference type="ARBA" id="ARBA00022692"/>
    </source>
</evidence>
<evidence type="ECO:0000313" key="14">
    <source>
        <dbReference type="EMBL" id="RRT54672.1"/>
    </source>
</evidence>
<evidence type="ECO:0000256" key="10">
    <source>
        <dbReference type="ARBA" id="ARBA00023136"/>
    </source>
</evidence>
<comment type="caution">
    <text evidence="14">The sequence shown here is derived from an EMBL/GenBank/DDBJ whole genome shotgun (WGS) entry which is preliminary data.</text>
</comment>
<evidence type="ECO:0000256" key="9">
    <source>
        <dbReference type="ARBA" id="ARBA00023098"/>
    </source>
</evidence>
<dbReference type="InterPro" id="IPR002076">
    <property type="entry name" value="ELO_fam"/>
</dbReference>
<gene>
    <name evidence="14" type="ORF">B296_00049012</name>
</gene>
<sequence length="311" mass="34419">MICRCISCFQVSKGIRLRVRPCDEPQPRRRRRRRRKGEWQRRGCTGGSTGGWWSTQRSSPSNGGPTRRSAPRSPSPPSTPSPTSPLPCPPRPPLLRPQPCPPRPLRFHGSRLRSLSRRPPSLPPLRYRPRRAPSLRTYVFYLSKLYELANSFLILLVGRRGLTFLHAVVVVMCYVWLSTSQSLMPIALVTNAGVHVAMHAYHLSSSGDCRWPLHWKRAVTELQIARSSSASSSLASSSGITSPTVGSRGCSAGSYAAFNASLLALFINFRLKAYKEAKNNPKKVIAASTASEAKSSTAVILLSSSHFTTWR</sequence>
<evidence type="ECO:0000256" key="8">
    <source>
        <dbReference type="ARBA" id="ARBA00022989"/>
    </source>
</evidence>